<dbReference type="Proteomes" id="UP000008225">
    <property type="component" value="Chromosome X"/>
</dbReference>
<dbReference type="GO" id="GO:0003735">
    <property type="term" value="F:structural constituent of ribosome"/>
    <property type="evidence" value="ECO:0007669"/>
    <property type="project" value="InterPro"/>
</dbReference>
<evidence type="ECO:0008006" key="6">
    <source>
        <dbReference type="Google" id="ProtNLM"/>
    </source>
</evidence>
<dbReference type="SUPFAM" id="SSF46911">
    <property type="entry name" value="Ribosomal protein S18"/>
    <property type="match status" value="1"/>
</dbReference>
<protein>
    <recommendedName>
        <fullName evidence="6">28S ribosomal protein S18c, mitochondrial</fullName>
    </recommendedName>
</protein>
<sequence>MAAMVAVCGGLGRKKVTHLVTAAISLTHPRTHTVLWRRGFSQYKQVSSNEDLPIPMESPYKEPLKKCILCGKRVDYKKVQLLAHLFLHLLEAFMEGLCVKKQKEIKAIKRAQIMRFMPVTYKDPAYLQDPKVCNSRYQEQLLSRYHQQTYFTAKNDYSKR</sequence>
<evidence type="ECO:0000256" key="3">
    <source>
        <dbReference type="ARBA" id="ARBA00023274"/>
    </source>
</evidence>
<dbReference type="GO" id="GO:0070181">
    <property type="term" value="F:small ribosomal subunit rRNA binding"/>
    <property type="evidence" value="ECO:0007669"/>
    <property type="project" value="TreeGrafter"/>
</dbReference>
<dbReference type="InterPro" id="IPR001648">
    <property type="entry name" value="Ribosomal_bS18"/>
</dbReference>
<evidence type="ECO:0000256" key="1">
    <source>
        <dbReference type="ARBA" id="ARBA00005589"/>
    </source>
</evidence>
<accession>A0A5F4W0L6</accession>
<reference evidence="4" key="3">
    <citation type="submission" date="2025-09" db="UniProtKB">
        <authorList>
            <consortium name="Ensembl"/>
        </authorList>
    </citation>
    <scope>IDENTIFICATION</scope>
</reference>
<dbReference type="OMA" id="IPMESPY"/>
<dbReference type="InParanoid" id="A0A5F4W0L6"/>
<dbReference type="PANTHER" id="PTHR13479">
    <property type="entry name" value="30S RIBOSOMAL PROTEIN S18"/>
    <property type="match status" value="1"/>
</dbReference>
<dbReference type="GeneTree" id="ENSGT00390000003791"/>
<name>A0A5F4W0L6_CALJA</name>
<dbReference type="InterPro" id="IPR036870">
    <property type="entry name" value="Ribosomal_bS18_sf"/>
</dbReference>
<dbReference type="PANTHER" id="PTHR13479:SF40">
    <property type="entry name" value="SMALL RIBOSOMAL SUBUNIT PROTEIN BS18M"/>
    <property type="match status" value="1"/>
</dbReference>
<keyword evidence="3" id="KW-0687">Ribonucleoprotein</keyword>
<dbReference type="Ensembl" id="ENSCJAT00000091115.2">
    <property type="protein sequence ID" value="ENSCJAP00000071389.1"/>
    <property type="gene ID" value="ENSCJAG00000060367.2"/>
</dbReference>
<comment type="similarity">
    <text evidence="1">Belongs to the bacterial ribosomal protein bS18 family.</text>
</comment>
<evidence type="ECO:0000256" key="2">
    <source>
        <dbReference type="ARBA" id="ARBA00022980"/>
    </source>
</evidence>
<reference evidence="4" key="1">
    <citation type="submission" date="2009-03" db="EMBL/GenBank/DDBJ databases">
        <authorList>
            <person name="Warren W."/>
            <person name="Ye L."/>
            <person name="Minx P."/>
            <person name="Worley K."/>
            <person name="Gibbs R."/>
            <person name="Wilson R.K."/>
        </authorList>
    </citation>
    <scope>NUCLEOTIDE SEQUENCE [LARGE SCALE GENOMIC DNA]</scope>
</reference>
<reference evidence="4" key="2">
    <citation type="submission" date="2025-08" db="UniProtKB">
        <authorList>
            <consortium name="Ensembl"/>
        </authorList>
    </citation>
    <scope>IDENTIFICATION</scope>
</reference>
<dbReference type="GO" id="GO:0005763">
    <property type="term" value="C:mitochondrial small ribosomal subunit"/>
    <property type="evidence" value="ECO:0007669"/>
    <property type="project" value="TreeGrafter"/>
</dbReference>
<evidence type="ECO:0000313" key="5">
    <source>
        <dbReference type="Proteomes" id="UP000008225"/>
    </source>
</evidence>
<dbReference type="AlphaFoldDB" id="A0A5F4W0L6"/>
<organism evidence="4 5">
    <name type="scientific">Callithrix jacchus</name>
    <name type="common">White-tufted-ear marmoset</name>
    <name type="synonym">Simia Jacchus</name>
    <dbReference type="NCBI Taxonomy" id="9483"/>
    <lineage>
        <taxon>Eukaryota</taxon>
        <taxon>Metazoa</taxon>
        <taxon>Chordata</taxon>
        <taxon>Craniata</taxon>
        <taxon>Vertebrata</taxon>
        <taxon>Euteleostomi</taxon>
        <taxon>Mammalia</taxon>
        <taxon>Eutheria</taxon>
        <taxon>Euarchontoglires</taxon>
        <taxon>Primates</taxon>
        <taxon>Haplorrhini</taxon>
        <taxon>Platyrrhini</taxon>
        <taxon>Cebidae</taxon>
        <taxon>Callitrichinae</taxon>
        <taxon>Callithrix</taxon>
        <taxon>Callithrix</taxon>
    </lineage>
</organism>
<keyword evidence="5" id="KW-1185">Reference proteome</keyword>
<proteinExistence type="inferred from homology"/>
<dbReference type="Gene3D" id="4.10.640.10">
    <property type="entry name" value="Ribosomal protein S18"/>
    <property type="match status" value="1"/>
</dbReference>
<dbReference type="STRING" id="9483.ENSCJAP00000071389"/>
<evidence type="ECO:0000313" key="4">
    <source>
        <dbReference type="Ensembl" id="ENSCJAP00000071389.1"/>
    </source>
</evidence>
<dbReference type="GO" id="GO:0032543">
    <property type="term" value="P:mitochondrial translation"/>
    <property type="evidence" value="ECO:0007669"/>
    <property type="project" value="TreeGrafter"/>
</dbReference>
<keyword evidence="2" id="KW-0689">Ribosomal protein</keyword>